<proteinExistence type="predicted"/>
<organism evidence="2 3">
    <name type="scientific">Tetrapyrgos nigripes</name>
    <dbReference type="NCBI Taxonomy" id="182062"/>
    <lineage>
        <taxon>Eukaryota</taxon>
        <taxon>Fungi</taxon>
        <taxon>Dikarya</taxon>
        <taxon>Basidiomycota</taxon>
        <taxon>Agaricomycotina</taxon>
        <taxon>Agaricomycetes</taxon>
        <taxon>Agaricomycetidae</taxon>
        <taxon>Agaricales</taxon>
        <taxon>Marasmiineae</taxon>
        <taxon>Marasmiaceae</taxon>
        <taxon>Tetrapyrgos</taxon>
    </lineage>
</organism>
<dbReference type="PANTHER" id="PTHR34144:SF1">
    <property type="entry name" value="CAPSULAR ASSOCIATED PROTEIN"/>
    <property type="match status" value="1"/>
</dbReference>
<dbReference type="EMBL" id="JAACJM010000007">
    <property type="protein sequence ID" value="KAF5371766.1"/>
    <property type="molecule type" value="Genomic_DNA"/>
</dbReference>
<dbReference type="Proteomes" id="UP000559256">
    <property type="component" value="Unassembled WGS sequence"/>
</dbReference>
<protein>
    <recommendedName>
        <fullName evidence="4">Glycosyltransferase family 69 protein</fullName>
    </recommendedName>
</protein>
<dbReference type="InterPro" id="IPR021047">
    <property type="entry name" value="Mannosyltransferase_CMT1"/>
</dbReference>
<dbReference type="OrthoDB" id="262547at2759"/>
<dbReference type="CDD" id="cd00761">
    <property type="entry name" value="Glyco_tranf_GTA_type"/>
    <property type="match status" value="1"/>
</dbReference>
<feature type="compositionally biased region" description="Polar residues" evidence="1">
    <location>
        <begin position="1"/>
        <end position="27"/>
    </location>
</feature>
<sequence length="508" mass="57741">MKPTSTPIWRSSHTPPTLRQTTHQPISLPSPESRYRVLDLLSTLTPHYTRECSRRVQPLYSQQVHERFAPLFGHKPQQSSSSFFNLFSSSSNTSYSPLNPPPSVYTSFLSQDSDSLTPSNNGRGPHKYFFAINLYNSFDIIPDLFSTLFRVSSILGYPNVFVSIYENGSTDQTKALLRIYDALTRAVGLRVTIRTSSRTRGAFNHRIEYLAEVRNAAFVPLHELRETQGEYFDTIVFMNDILPCVDDLLELIYQSRLNSAGITCAADYMYHSELGQPVFYDNWVARDINGTALENAPFEGIFHHGPSQSRFQTHLPVQVQSCWNGIAVLDPAPFYEFRPTREGGSGPVKFRMARIVDGECSASECSLICNDYWEKGYGRILMIPRVKLAYDSHTSTSPKKVYETLHPQRRNLTSIRGYAKIGGLTDTENPKTDPQDRAWFGPHDRLFVDEEYERIEFGEGPSHVWCWGWDGAGDLEGPDVDPIWEPVPNRTTEWGVRGVAVRHERGFT</sequence>
<evidence type="ECO:0000256" key="1">
    <source>
        <dbReference type="SAM" id="MobiDB-lite"/>
    </source>
</evidence>
<evidence type="ECO:0008006" key="4">
    <source>
        <dbReference type="Google" id="ProtNLM"/>
    </source>
</evidence>
<comment type="caution">
    <text evidence="2">The sequence shown here is derived from an EMBL/GenBank/DDBJ whole genome shotgun (WGS) entry which is preliminary data.</text>
</comment>
<accession>A0A8H5LWC8</accession>
<keyword evidence="3" id="KW-1185">Reference proteome</keyword>
<dbReference type="AlphaFoldDB" id="A0A8H5LWC8"/>
<evidence type="ECO:0000313" key="2">
    <source>
        <dbReference type="EMBL" id="KAF5371766.1"/>
    </source>
</evidence>
<dbReference type="Pfam" id="PF11735">
    <property type="entry name" value="CAP59_mtransfer"/>
    <property type="match status" value="1"/>
</dbReference>
<name>A0A8H5LWC8_9AGAR</name>
<evidence type="ECO:0000313" key="3">
    <source>
        <dbReference type="Proteomes" id="UP000559256"/>
    </source>
</evidence>
<reference evidence="2 3" key="1">
    <citation type="journal article" date="2020" name="ISME J.">
        <title>Uncovering the hidden diversity of litter-decomposition mechanisms in mushroom-forming fungi.</title>
        <authorList>
            <person name="Floudas D."/>
            <person name="Bentzer J."/>
            <person name="Ahren D."/>
            <person name="Johansson T."/>
            <person name="Persson P."/>
            <person name="Tunlid A."/>
        </authorList>
    </citation>
    <scope>NUCLEOTIDE SEQUENCE [LARGE SCALE GENOMIC DNA]</scope>
    <source>
        <strain evidence="2 3">CBS 291.85</strain>
    </source>
</reference>
<feature type="region of interest" description="Disordered" evidence="1">
    <location>
        <begin position="1"/>
        <end position="30"/>
    </location>
</feature>
<dbReference type="PANTHER" id="PTHR34144">
    <property type="entry name" value="CHROMOSOME 8, WHOLE GENOME SHOTGUN SEQUENCE"/>
    <property type="match status" value="1"/>
</dbReference>
<gene>
    <name evidence="2" type="ORF">D9758_003584</name>
</gene>